<organism evidence="1 2">
    <name type="scientific">Eumeta variegata</name>
    <name type="common">Bagworm moth</name>
    <name type="synonym">Eumeta japonica</name>
    <dbReference type="NCBI Taxonomy" id="151549"/>
    <lineage>
        <taxon>Eukaryota</taxon>
        <taxon>Metazoa</taxon>
        <taxon>Ecdysozoa</taxon>
        <taxon>Arthropoda</taxon>
        <taxon>Hexapoda</taxon>
        <taxon>Insecta</taxon>
        <taxon>Pterygota</taxon>
        <taxon>Neoptera</taxon>
        <taxon>Endopterygota</taxon>
        <taxon>Lepidoptera</taxon>
        <taxon>Glossata</taxon>
        <taxon>Ditrysia</taxon>
        <taxon>Tineoidea</taxon>
        <taxon>Psychidae</taxon>
        <taxon>Oiketicinae</taxon>
        <taxon>Eumeta</taxon>
    </lineage>
</organism>
<dbReference type="AlphaFoldDB" id="A0A4C1ZJ95"/>
<dbReference type="EMBL" id="BGZK01001843">
    <property type="protein sequence ID" value="GBP87194.1"/>
    <property type="molecule type" value="Genomic_DNA"/>
</dbReference>
<dbReference type="Proteomes" id="UP000299102">
    <property type="component" value="Unassembled WGS sequence"/>
</dbReference>
<comment type="caution">
    <text evidence="1">The sequence shown here is derived from an EMBL/GenBank/DDBJ whole genome shotgun (WGS) entry which is preliminary data.</text>
</comment>
<reference evidence="1 2" key="1">
    <citation type="journal article" date="2019" name="Commun. Biol.">
        <title>The bagworm genome reveals a unique fibroin gene that provides high tensile strength.</title>
        <authorList>
            <person name="Kono N."/>
            <person name="Nakamura H."/>
            <person name="Ohtoshi R."/>
            <person name="Tomita M."/>
            <person name="Numata K."/>
            <person name="Arakawa K."/>
        </authorList>
    </citation>
    <scope>NUCLEOTIDE SEQUENCE [LARGE SCALE GENOMIC DNA]</scope>
</reference>
<gene>
    <name evidence="1" type="ORF">EVAR_64644_1</name>
</gene>
<proteinExistence type="predicted"/>
<keyword evidence="2" id="KW-1185">Reference proteome</keyword>
<evidence type="ECO:0000313" key="1">
    <source>
        <dbReference type="EMBL" id="GBP87194.1"/>
    </source>
</evidence>
<protein>
    <submittedName>
        <fullName evidence="1">Uncharacterized protein</fullName>
    </submittedName>
</protein>
<name>A0A4C1ZJ95_EUMVA</name>
<evidence type="ECO:0000313" key="2">
    <source>
        <dbReference type="Proteomes" id="UP000299102"/>
    </source>
</evidence>
<accession>A0A4C1ZJ95</accession>
<sequence length="122" mass="13353">MRSHAEGLNIEMPFNNFVRFIVGSAGRSYLVTTGTRDVQYLTTSLRSDSICHDKVAVEPSSRNIAACSVTKLSGRSPHDPLSLSVLGGVAYDDRRDMSYRALLYAKLACVSPSGIEDTYEAF</sequence>